<dbReference type="KEGG" id="psl:Psta_0786"/>
<dbReference type="AlphaFoldDB" id="D2R693"/>
<dbReference type="Gene3D" id="3.30.70.1060">
    <property type="entry name" value="Dimeric alpha+beta barrel"/>
    <property type="match status" value="2"/>
</dbReference>
<dbReference type="STRING" id="530564.Psta_0786"/>
<protein>
    <submittedName>
        <fullName evidence="3">YCII-related protein</fullName>
    </submittedName>
</protein>
<dbReference type="InterPro" id="IPR011008">
    <property type="entry name" value="Dimeric_a/b-barrel"/>
</dbReference>
<evidence type="ECO:0000313" key="4">
    <source>
        <dbReference type="Proteomes" id="UP000001887"/>
    </source>
</evidence>
<dbReference type="EMBL" id="CP001848">
    <property type="protein sequence ID" value="ADB15471.1"/>
    <property type="molecule type" value="Genomic_DNA"/>
</dbReference>
<reference evidence="3 4" key="1">
    <citation type="journal article" date="2009" name="Stand. Genomic Sci.">
        <title>Complete genome sequence of Pirellula staleyi type strain (ATCC 27377).</title>
        <authorList>
            <person name="Clum A."/>
            <person name="Tindall B.J."/>
            <person name="Sikorski J."/>
            <person name="Ivanova N."/>
            <person name="Mavrommatis K."/>
            <person name="Lucas S."/>
            <person name="Glavina del Rio T."/>
            <person name="Nolan M."/>
            <person name="Chen F."/>
            <person name="Tice H."/>
            <person name="Pitluck S."/>
            <person name="Cheng J.F."/>
            <person name="Chertkov O."/>
            <person name="Brettin T."/>
            <person name="Han C."/>
            <person name="Detter J.C."/>
            <person name="Kuske C."/>
            <person name="Bruce D."/>
            <person name="Goodwin L."/>
            <person name="Ovchinikova G."/>
            <person name="Pati A."/>
            <person name="Mikhailova N."/>
            <person name="Chen A."/>
            <person name="Palaniappan K."/>
            <person name="Land M."/>
            <person name="Hauser L."/>
            <person name="Chang Y.J."/>
            <person name="Jeffries C.D."/>
            <person name="Chain P."/>
            <person name="Rohde M."/>
            <person name="Goker M."/>
            <person name="Bristow J."/>
            <person name="Eisen J.A."/>
            <person name="Markowitz V."/>
            <person name="Hugenholtz P."/>
            <person name="Kyrpides N.C."/>
            <person name="Klenk H.P."/>
            <person name="Lapidus A."/>
        </authorList>
    </citation>
    <scope>NUCLEOTIDE SEQUENCE [LARGE SCALE GENOMIC DNA]</scope>
    <source>
        <strain evidence="4">ATCC 27377 / DSM 6068 / ICPB 4128</strain>
    </source>
</reference>
<gene>
    <name evidence="3" type="ordered locus">Psta_0786</name>
</gene>
<keyword evidence="4" id="KW-1185">Reference proteome</keyword>
<proteinExistence type="inferred from homology"/>
<dbReference type="InterPro" id="IPR005545">
    <property type="entry name" value="YCII"/>
</dbReference>
<dbReference type="OrthoDB" id="9807535at2"/>
<dbReference type="Pfam" id="PF03795">
    <property type="entry name" value="YCII"/>
    <property type="match status" value="2"/>
</dbReference>
<evidence type="ECO:0000259" key="2">
    <source>
        <dbReference type="Pfam" id="PF03795"/>
    </source>
</evidence>
<organism evidence="3 4">
    <name type="scientific">Pirellula staleyi (strain ATCC 27377 / DSM 6068 / ICPB 4128)</name>
    <name type="common">Pirella staleyi</name>
    <dbReference type="NCBI Taxonomy" id="530564"/>
    <lineage>
        <taxon>Bacteria</taxon>
        <taxon>Pseudomonadati</taxon>
        <taxon>Planctomycetota</taxon>
        <taxon>Planctomycetia</taxon>
        <taxon>Pirellulales</taxon>
        <taxon>Pirellulaceae</taxon>
        <taxon>Pirellula</taxon>
    </lineage>
</organism>
<dbReference type="PANTHER" id="PTHR35174">
    <property type="entry name" value="BLL7171 PROTEIN-RELATED"/>
    <property type="match status" value="1"/>
</dbReference>
<evidence type="ECO:0000313" key="3">
    <source>
        <dbReference type="EMBL" id="ADB15471.1"/>
    </source>
</evidence>
<feature type="domain" description="YCII-related" evidence="2">
    <location>
        <begin position="1"/>
        <end position="111"/>
    </location>
</feature>
<dbReference type="SUPFAM" id="SSF54909">
    <property type="entry name" value="Dimeric alpha+beta barrel"/>
    <property type="match status" value="2"/>
</dbReference>
<accession>D2R693</accession>
<sequence>MNYMLLIYGAEDAWTPDEREECMRDSMAVCDELEASGAFITASPLESVTTAASVRVRHGQTLVTTGPFAETAEYLGGYYLIDVPNLDEAIAVAAKLPPAKKGTVEIRPLMTLEGLPPSRYLDHRTKGHGLKKFMFLCYDDEEAWLKLGQDALQGAMQEAVTLTNKLHARGKFLSASPLHSVSTATCVRVRNGQKLITDGPYAETREVLGGFYIITAESLEEAVAYAAEHPGARISGVEVRPIFELTQLV</sequence>
<comment type="similarity">
    <text evidence="1">Belongs to the YciI family.</text>
</comment>
<evidence type="ECO:0000256" key="1">
    <source>
        <dbReference type="ARBA" id="ARBA00007689"/>
    </source>
</evidence>
<dbReference type="PANTHER" id="PTHR35174:SF3">
    <property type="entry name" value="BLL7171 PROTEIN"/>
    <property type="match status" value="1"/>
</dbReference>
<dbReference type="eggNOG" id="COG3795">
    <property type="taxonomic scope" value="Bacteria"/>
</dbReference>
<feature type="domain" description="YCII-related" evidence="2">
    <location>
        <begin position="132"/>
        <end position="245"/>
    </location>
</feature>
<dbReference type="HOGENOM" id="CLU_993480_0_0_0"/>
<name>D2R693_PIRSD</name>
<dbReference type="Proteomes" id="UP000001887">
    <property type="component" value="Chromosome"/>
</dbReference>